<evidence type="ECO:0000313" key="3">
    <source>
        <dbReference type="EMBL" id="MEO2217622.1"/>
    </source>
</evidence>
<sequence>MKLVILLLLACIVLALFWGLTGLMKAEHGSQRLVRSLTLRVGLSIGLFLLLLLGALFGWWRPHHV</sequence>
<dbReference type="AlphaFoldDB" id="A0A1D9LHG1"/>
<gene>
    <name evidence="3" type="ORF">ABGV49_11200</name>
    <name evidence="2" type="ORF">BKX93_12335</name>
</gene>
<keyword evidence="1" id="KW-0472">Membrane</keyword>
<dbReference type="Pfam" id="PF11137">
    <property type="entry name" value="DUF2909"/>
    <property type="match status" value="1"/>
</dbReference>
<feature type="transmembrane region" description="Helical" evidence="1">
    <location>
        <begin position="42"/>
        <end position="60"/>
    </location>
</feature>
<reference evidence="3 5" key="2">
    <citation type="submission" date="2024-05" db="EMBL/GenBank/DDBJ databases">
        <authorList>
            <person name="De Oliveira J.P."/>
            <person name="Noriler S.A."/>
            <person name="De Oliveira A.G."/>
            <person name="Sipoli D.S."/>
        </authorList>
    </citation>
    <scope>NUCLEOTIDE SEQUENCE [LARGE SCALE GENOMIC DNA]</scope>
    <source>
        <strain evidence="3 5">LABIM189</strain>
    </source>
</reference>
<proteinExistence type="predicted"/>
<dbReference type="GeneID" id="68841997"/>
<dbReference type="KEGG" id="cvc:BKX93_12335"/>
<keyword evidence="1" id="KW-0812">Transmembrane</keyword>
<dbReference type="InterPro" id="IPR021313">
    <property type="entry name" value="DUF2909"/>
</dbReference>
<evidence type="ECO:0000313" key="4">
    <source>
        <dbReference type="Proteomes" id="UP000178776"/>
    </source>
</evidence>
<dbReference type="Proteomes" id="UP000178776">
    <property type="component" value="Chromosome"/>
</dbReference>
<accession>A0A1D9LHG1</accession>
<dbReference type="STRING" id="1108595.BKX93_12335"/>
<evidence type="ECO:0000313" key="2">
    <source>
        <dbReference type="EMBL" id="AOZ50700.1"/>
    </source>
</evidence>
<evidence type="ECO:0000313" key="5">
    <source>
        <dbReference type="Proteomes" id="UP001455709"/>
    </source>
</evidence>
<dbReference type="EMBL" id="CP017707">
    <property type="protein sequence ID" value="AOZ50700.1"/>
    <property type="molecule type" value="Genomic_DNA"/>
</dbReference>
<evidence type="ECO:0000256" key="1">
    <source>
        <dbReference type="SAM" id="Phobius"/>
    </source>
</evidence>
<dbReference type="EMBL" id="JBDOJC010000001">
    <property type="protein sequence ID" value="MEO2217622.1"/>
    <property type="molecule type" value="Genomic_DNA"/>
</dbReference>
<keyword evidence="1" id="KW-1133">Transmembrane helix</keyword>
<keyword evidence="5" id="KW-1185">Reference proteome</keyword>
<name>A0A1D9LHG1_9NEIS</name>
<organism evidence="2 4">
    <name type="scientific">Chromobacterium vaccinii</name>
    <dbReference type="NCBI Taxonomy" id="1108595"/>
    <lineage>
        <taxon>Bacteria</taxon>
        <taxon>Pseudomonadati</taxon>
        <taxon>Pseudomonadota</taxon>
        <taxon>Betaproteobacteria</taxon>
        <taxon>Neisseriales</taxon>
        <taxon>Chromobacteriaceae</taxon>
        <taxon>Chromobacterium</taxon>
    </lineage>
</organism>
<reference evidence="2 4" key="1">
    <citation type="submission" date="2016-10" db="EMBL/GenBank/DDBJ databases">
        <title>Chromobacterium muskegensis sp. nov., an insecticidal bacterium isolated from Sphagnum bogs.</title>
        <authorList>
            <person name="Sparks M.E."/>
            <person name="Blackburn M.B."/>
            <person name="Gundersen-Rindal D.E."/>
            <person name="Mitchell A."/>
            <person name="Farrar R."/>
            <person name="Kuhar D."/>
        </authorList>
    </citation>
    <scope>NUCLEOTIDE SEQUENCE [LARGE SCALE GENOMIC DNA]</scope>
    <source>
        <strain evidence="2 4">21-1</strain>
    </source>
</reference>
<dbReference type="Proteomes" id="UP001455709">
    <property type="component" value="Unassembled WGS sequence"/>
</dbReference>
<dbReference type="RefSeq" id="WP_021478398.1">
    <property type="nucleotide sequence ID" value="NZ_CP017707.1"/>
</dbReference>
<protein>
    <submittedName>
        <fullName evidence="3">DUF2909 family protein</fullName>
    </submittedName>
</protein>